<feature type="domain" description="SAM" evidence="6">
    <location>
        <begin position="6"/>
        <end position="65"/>
    </location>
</feature>
<dbReference type="InterPro" id="IPR001660">
    <property type="entry name" value="SAM"/>
</dbReference>
<dbReference type="CDD" id="cd09527">
    <property type="entry name" value="SAM_Samd5"/>
    <property type="match status" value="1"/>
</dbReference>
<evidence type="ECO:0000256" key="3">
    <source>
        <dbReference type="ARBA" id="ARBA00065890"/>
    </source>
</evidence>
<dbReference type="SUPFAM" id="SSF47769">
    <property type="entry name" value="SAM/Pointed domain"/>
    <property type="match status" value="1"/>
</dbReference>
<comment type="subcellular location">
    <subcellularLocation>
        <location evidence="1">Cytoplasm</location>
    </subcellularLocation>
</comment>
<name>A0AAE1FK61_PETCI</name>
<dbReference type="GO" id="GO:0005737">
    <property type="term" value="C:cytoplasm"/>
    <property type="evidence" value="ECO:0007669"/>
    <property type="project" value="UniProtKB-SubCell"/>
</dbReference>
<dbReference type="PROSITE" id="PS50105">
    <property type="entry name" value="SAM_DOMAIN"/>
    <property type="match status" value="1"/>
</dbReference>
<dbReference type="FunFam" id="1.10.150.50:FF:000055">
    <property type="entry name" value="Sterile alpha motif domain containing 5"/>
    <property type="match status" value="1"/>
</dbReference>
<evidence type="ECO:0000313" key="7">
    <source>
        <dbReference type="EMBL" id="KAK3875239.1"/>
    </source>
</evidence>
<comment type="subunit">
    <text evidence="3">Interacts promiscuously (via SAM domain) with EPHA5, EPHA6, EPHA7, EPHA8, EPHB1, EPHB2, EPHB3 and EPHB4 (via SAM domain) (in vitro).</text>
</comment>
<organism evidence="7 8">
    <name type="scientific">Petrolisthes cinctipes</name>
    <name type="common">Flat porcelain crab</name>
    <dbReference type="NCBI Taxonomy" id="88211"/>
    <lineage>
        <taxon>Eukaryota</taxon>
        <taxon>Metazoa</taxon>
        <taxon>Ecdysozoa</taxon>
        <taxon>Arthropoda</taxon>
        <taxon>Crustacea</taxon>
        <taxon>Multicrustacea</taxon>
        <taxon>Malacostraca</taxon>
        <taxon>Eumalacostraca</taxon>
        <taxon>Eucarida</taxon>
        <taxon>Decapoda</taxon>
        <taxon>Pleocyemata</taxon>
        <taxon>Anomura</taxon>
        <taxon>Galatheoidea</taxon>
        <taxon>Porcellanidae</taxon>
        <taxon>Petrolisthes</taxon>
    </lineage>
</organism>
<evidence type="ECO:0000256" key="4">
    <source>
        <dbReference type="ARBA" id="ARBA00073398"/>
    </source>
</evidence>
<dbReference type="SMART" id="SM00454">
    <property type="entry name" value="SAM"/>
    <property type="match status" value="1"/>
</dbReference>
<evidence type="ECO:0000256" key="2">
    <source>
        <dbReference type="ARBA" id="ARBA00022490"/>
    </source>
</evidence>
<evidence type="ECO:0000256" key="1">
    <source>
        <dbReference type="ARBA" id="ARBA00004496"/>
    </source>
</evidence>
<gene>
    <name evidence="7" type="ORF">Pcinc_019881</name>
</gene>
<dbReference type="Gene3D" id="1.10.150.50">
    <property type="entry name" value="Transcription Factor, Ets-1"/>
    <property type="match status" value="1"/>
</dbReference>
<keyword evidence="2" id="KW-0963">Cytoplasm</keyword>
<evidence type="ECO:0000313" key="8">
    <source>
        <dbReference type="Proteomes" id="UP001286313"/>
    </source>
</evidence>
<dbReference type="AlphaFoldDB" id="A0AAE1FK61"/>
<evidence type="ECO:0000259" key="6">
    <source>
        <dbReference type="PROSITE" id="PS50105"/>
    </source>
</evidence>
<proteinExistence type="predicted"/>
<accession>A0AAE1FK61</accession>
<dbReference type="InterPro" id="IPR051725">
    <property type="entry name" value="SAM-SH3_domain_protein"/>
</dbReference>
<comment type="caution">
    <text evidence="7">The sequence shown here is derived from an EMBL/GenBank/DDBJ whole genome shotgun (WGS) entry which is preliminary data.</text>
</comment>
<protein>
    <recommendedName>
        <fullName evidence="4">Sterile alpha motif domain-containing protein 5</fullName>
    </recommendedName>
</protein>
<dbReference type="Proteomes" id="UP001286313">
    <property type="component" value="Unassembled WGS sequence"/>
</dbReference>
<feature type="region of interest" description="Disordered" evidence="5">
    <location>
        <begin position="83"/>
        <end position="123"/>
    </location>
</feature>
<evidence type="ECO:0000256" key="5">
    <source>
        <dbReference type="SAM" id="MobiDB-lite"/>
    </source>
</evidence>
<dbReference type="EMBL" id="JAWQEG010001993">
    <property type="protein sequence ID" value="KAK3875239.1"/>
    <property type="molecule type" value="Genomic_DNA"/>
</dbReference>
<dbReference type="PANTHER" id="PTHR12301">
    <property type="entry name" value="SAM-DOMAIN, SH3 AND NUCLEAR LOCALIZATION SIGNALS PROTEIN RELATED"/>
    <property type="match status" value="1"/>
</dbReference>
<sequence length="297" mass="32207">MEETIVEEWLKSLQMEQYADSFIDNGYDDLEICKQIGAPDLDAIGVVNPGHRTALLNAVLLLREEGAASVYFTVEEAQLAARDHSALRNSSGSRGRSSRSSRGSGSTASTPGDAPPSMALPLNASTTPTRYMDAYEAGRAELVRLPHTQLSGLLKERLTQDAVDLATHPYTTQALSYTTLALSYTTQALPYTTQALSYTTQALSYTTQALSYTSMVVIHSRTVPYLQGTVLHHLGTVLRHSGTVLPHQVKSLGEGAEENRGEGAEVMGVENAKIGERLVQVRGAKGVVSEEVERRRE</sequence>
<dbReference type="PANTHER" id="PTHR12301:SF8">
    <property type="entry name" value="STERILE ALPHA MOTIF DOMAIN-CONTAINING PROTEIN 5"/>
    <property type="match status" value="1"/>
</dbReference>
<feature type="compositionally biased region" description="Low complexity" evidence="5">
    <location>
        <begin position="90"/>
        <end position="106"/>
    </location>
</feature>
<dbReference type="InterPro" id="IPR013761">
    <property type="entry name" value="SAM/pointed_sf"/>
</dbReference>
<dbReference type="Pfam" id="PF00536">
    <property type="entry name" value="SAM_1"/>
    <property type="match status" value="1"/>
</dbReference>
<reference evidence="7" key="1">
    <citation type="submission" date="2023-10" db="EMBL/GenBank/DDBJ databases">
        <title>Genome assemblies of two species of porcelain crab, Petrolisthes cinctipes and Petrolisthes manimaculis (Anomura: Porcellanidae).</title>
        <authorList>
            <person name="Angst P."/>
        </authorList>
    </citation>
    <scope>NUCLEOTIDE SEQUENCE</scope>
    <source>
        <strain evidence="7">PB745_01</strain>
        <tissue evidence="7">Gill</tissue>
    </source>
</reference>
<keyword evidence="8" id="KW-1185">Reference proteome</keyword>